<dbReference type="InterPro" id="IPR018634">
    <property type="entry name" value="ChrB_C"/>
</dbReference>
<dbReference type="InterPro" id="IPR046858">
    <property type="entry name" value="ChrB_N"/>
</dbReference>
<protein>
    <submittedName>
        <fullName evidence="3">Chromate resistance exported family protein</fullName>
    </submittedName>
</protein>
<evidence type="ECO:0000259" key="1">
    <source>
        <dbReference type="Pfam" id="PF09828"/>
    </source>
</evidence>
<feature type="domain" description="ChrB C-terminal" evidence="1">
    <location>
        <begin position="178"/>
        <end position="304"/>
    </location>
</feature>
<name>A0A0P8Z5T7_PSEFL</name>
<dbReference type="Proteomes" id="UP000050349">
    <property type="component" value="Unassembled WGS sequence"/>
</dbReference>
<dbReference type="RefSeq" id="WP_057396801.1">
    <property type="nucleotide sequence ID" value="NZ_LJXB01000065.1"/>
</dbReference>
<dbReference type="Pfam" id="PF09828">
    <property type="entry name" value="ChrB_C"/>
    <property type="match status" value="1"/>
</dbReference>
<organism evidence="3 4">
    <name type="scientific">Pseudomonas fluorescens</name>
    <dbReference type="NCBI Taxonomy" id="294"/>
    <lineage>
        <taxon>Bacteria</taxon>
        <taxon>Pseudomonadati</taxon>
        <taxon>Pseudomonadota</taxon>
        <taxon>Gammaproteobacteria</taxon>
        <taxon>Pseudomonadales</taxon>
        <taxon>Pseudomonadaceae</taxon>
        <taxon>Pseudomonas</taxon>
    </lineage>
</organism>
<dbReference type="PATRIC" id="fig|294.162.peg.1500"/>
<evidence type="ECO:0000313" key="4">
    <source>
        <dbReference type="Proteomes" id="UP000050349"/>
    </source>
</evidence>
<dbReference type="OrthoDB" id="6605953at2"/>
<feature type="domain" description="ChrB N-terminal" evidence="2">
    <location>
        <begin position="19"/>
        <end position="107"/>
    </location>
</feature>
<dbReference type="Pfam" id="PF20229">
    <property type="entry name" value="ChrB_N"/>
    <property type="match status" value="1"/>
</dbReference>
<gene>
    <name evidence="3" type="ORF">AN403_4664</name>
</gene>
<evidence type="ECO:0000259" key="2">
    <source>
        <dbReference type="Pfam" id="PF20229"/>
    </source>
</evidence>
<accession>A0A0P8Z5T7</accession>
<dbReference type="AlphaFoldDB" id="A0A0P8Z5T7"/>
<sequence length="314" mass="35006">MKNWLTLILGLPTANATERMRAWRALRAAGAAVLRDGAYLLPDTDACREVLASVERDILAINGTAFILPVVDPDGERFVQLFDRSDDYSKLYTEIEECRGQLNPENALAITKQVRKLRKTCEQLTNIDYFPGKPKQQIDAALQELELAVSRALSSDEPHSRNQPITVLNRGDYQGRVWATRKRPWVDRLACAWLIRRFIDPDAQILWLETPQDCPADALGFDFDDAAFSHVGNRVSFETLQASFELQESGLNRIAALVHYLDVGGIQPVEAAGIERVLAGLRETILHDDHLLAAASAIFDGLLAGFVKEEQPNA</sequence>
<reference evidence="3 4" key="1">
    <citation type="submission" date="2015-09" db="EMBL/GenBank/DDBJ databases">
        <authorList>
            <person name="Jackson K.R."/>
            <person name="Lunt B.L."/>
            <person name="Fisher J.N.B."/>
            <person name="Gardner A.V."/>
            <person name="Bailey M.E."/>
            <person name="Deus L.M."/>
            <person name="Earl A.S."/>
            <person name="Gibby P.D."/>
            <person name="Hartmann K.A."/>
            <person name="Liu J.E."/>
            <person name="Manci A.M."/>
            <person name="Nielsen D.A."/>
            <person name="Solomon M.B."/>
            <person name="Breakwell D.P."/>
            <person name="Burnett S.H."/>
            <person name="Grose J.H."/>
        </authorList>
    </citation>
    <scope>NUCLEOTIDE SEQUENCE [LARGE SCALE GENOMIC DNA]</scope>
    <source>
        <strain evidence="3 4">S613</strain>
    </source>
</reference>
<proteinExistence type="predicted"/>
<comment type="caution">
    <text evidence="3">The sequence shown here is derived from an EMBL/GenBank/DDBJ whole genome shotgun (WGS) entry which is preliminary data.</text>
</comment>
<evidence type="ECO:0000313" key="3">
    <source>
        <dbReference type="EMBL" id="KPU60696.1"/>
    </source>
</evidence>
<dbReference type="EMBL" id="LJXB01000065">
    <property type="protein sequence ID" value="KPU60696.1"/>
    <property type="molecule type" value="Genomic_DNA"/>
</dbReference>